<gene>
    <name evidence="7" type="ORF">YKV181</name>
</gene>
<comment type="caution">
    <text evidence="5">Lacks conserved residue(s) required for the propagation of feature annotation.</text>
</comment>
<evidence type="ECO:0000313" key="8">
    <source>
        <dbReference type="Proteomes" id="UP000164653"/>
    </source>
</evidence>
<dbReference type="GeneID" id="11107316"/>
<keyword evidence="8" id="KW-1185">Reference proteome</keyword>
<dbReference type="KEGG" id="vg:11107316"/>
<dbReference type="PANTHER" id="PTHR47386:SF1">
    <property type="entry name" value="TUMOR NECROSIS FACTOR RECEPTOR SUPERFAMILY MEMBER 1B"/>
    <property type="match status" value="1"/>
</dbReference>
<feature type="disulfide bond" evidence="5">
    <location>
        <begin position="45"/>
        <end position="58"/>
    </location>
</feature>
<dbReference type="Gene3D" id="2.10.50.10">
    <property type="entry name" value="Tumor Necrosis Factor Receptor, subunit A, domain 2"/>
    <property type="match status" value="2"/>
</dbReference>
<dbReference type="PROSITE" id="PS00652">
    <property type="entry name" value="TNFR_NGFR_1"/>
    <property type="match status" value="2"/>
</dbReference>
<feature type="disulfide bond" evidence="5">
    <location>
        <begin position="48"/>
        <end position="66"/>
    </location>
</feature>
<organism evidence="7 8">
    <name type="scientific">Yokapox virus</name>
    <dbReference type="NCBI Taxonomy" id="1076255"/>
    <lineage>
        <taxon>Viruses</taxon>
        <taxon>Varidnaviria</taxon>
        <taxon>Bamfordvirae</taxon>
        <taxon>Nucleocytoviricota</taxon>
        <taxon>Pokkesviricetes</taxon>
        <taxon>Chitovirales</taxon>
        <taxon>Poxviridae</taxon>
        <taxon>Chordopoxvirinae</taxon>
        <taxon>Centapoxvirus</taxon>
        <taxon>Centapoxvirus yokapox</taxon>
    </lineage>
</organism>
<sequence>MVSYILLIVVHIITVINANVINNKPYSPTEGKCNNGDYNVNNMCCSMCPPGTYVYQSCNKNSNTICKECDKDTYTSINNYLSSCLSCRGKCDNNVNIEIQPCNTTHNRMCDCKDDYYCILKGKNGGCITCVTKKKIIGYGVS</sequence>
<keyword evidence="1" id="KW-0732">Signal</keyword>
<name>G3EI73_9POXV</name>
<evidence type="ECO:0000313" key="7">
    <source>
        <dbReference type="EMBL" id="AEN03770.1"/>
    </source>
</evidence>
<dbReference type="GO" id="GO:0051044">
    <property type="term" value="P:positive regulation of membrane protein ectodomain proteolysis"/>
    <property type="evidence" value="ECO:0007669"/>
    <property type="project" value="TreeGrafter"/>
</dbReference>
<evidence type="ECO:0000259" key="6">
    <source>
        <dbReference type="PROSITE" id="PS50050"/>
    </source>
</evidence>
<evidence type="ECO:0000256" key="1">
    <source>
        <dbReference type="ARBA" id="ARBA00022729"/>
    </source>
</evidence>
<keyword evidence="3 5" id="KW-1015">Disulfide bond</keyword>
<evidence type="ECO:0000256" key="5">
    <source>
        <dbReference type="PROSITE-ProRule" id="PRU00206"/>
    </source>
</evidence>
<dbReference type="EMBL" id="HQ849551">
    <property type="protein sequence ID" value="AEN03770.1"/>
    <property type="molecule type" value="Genomic_DNA"/>
</dbReference>
<dbReference type="RefSeq" id="YP_004821534.1">
    <property type="nucleotide sequence ID" value="NC_015960.1"/>
</dbReference>
<feature type="repeat" description="TNFR-Cys" evidence="5">
    <location>
        <begin position="32"/>
        <end position="66"/>
    </location>
</feature>
<keyword evidence="2" id="KW-0677">Repeat</keyword>
<dbReference type="GO" id="GO:0005031">
    <property type="term" value="F:tumor necrosis factor receptor activity"/>
    <property type="evidence" value="ECO:0007669"/>
    <property type="project" value="TreeGrafter"/>
</dbReference>
<evidence type="ECO:0000256" key="3">
    <source>
        <dbReference type="ARBA" id="ARBA00023157"/>
    </source>
</evidence>
<accession>G3EI73</accession>
<evidence type="ECO:0000256" key="4">
    <source>
        <dbReference type="ARBA" id="ARBA00023180"/>
    </source>
</evidence>
<dbReference type="InterPro" id="IPR001368">
    <property type="entry name" value="TNFR/NGFR_Cys_rich_reg"/>
</dbReference>
<evidence type="ECO:0000256" key="2">
    <source>
        <dbReference type="ARBA" id="ARBA00022737"/>
    </source>
</evidence>
<dbReference type="PROSITE" id="PS50050">
    <property type="entry name" value="TNFR_NGFR_2"/>
    <property type="match status" value="2"/>
</dbReference>
<dbReference type="InterPro" id="IPR051670">
    <property type="entry name" value="TNF_chemokine_rcpt-like"/>
</dbReference>
<reference evidence="7 8" key="1">
    <citation type="journal article" date="2011" name="J. Virol.">
        <title>The genome of yoka poxvirus.</title>
        <authorList>
            <person name="Zhao G."/>
            <person name="Droit L."/>
            <person name="Tesh R.B."/>
            <person name="Popov V.L."/>
            <person name="Little N.S."/>
            <person name="Upton C."/>
            <person name="Virgin H.W."/>
            <person name="Wang D."/>
        </authorList>
    </citation>
    <scope>NUCLEOTIDE SEQUENCE [LARGE SCALE GENOMIC DNA]</scope>
    <source>
        <strain evidence="7">DakArB 4268</strain>
    </source>
</reference>
<keyword evidence="4" id="KW-0325">Glycoprotein</keyword>
<dbReference type="SMART" id="SM00208">
    <property type="entry name" value="TNFR"/>
    <property type="match status" value="2"/>
</dbReference>
<protein>
    <submittedName>
        <fullName evidence="7">Truncated TNF-receptor-like protein</fullName>
    </submittedName>
</protein>
<feature type="domain" description="TNFR-Cys" evidence="6">
    <location>
        <begin position="68"/>
        <end position="110"/>
    </location>
</feature>
<proteinExistence type="predicted"/>
<dbReference type="OrthoDB" id="11333at10239"/>
<dbReference type="GO" id="GO:0043120">
    <property type="term" value="F:tumor necrosis factor binding"/>
    <property type="evidence" value="ECO:0007669"/>
    <property type="project" value="TreeGrafter"/>
</dbReference>
<dbReference type="Pfam" id="PF00020">
    <property type="entry name" value="TNFR_c6"/>
    <property type="match status" value="2"/>
</dbReference>
<feature type="repeat" description="TNFR-Cys" evidence="5">
    <location>
        <begin position="68"/>
        <end position="110"/>
    </location>
</feature>
<dbReference type="SUPFAM" id="SSF57586">
    <property type="entry name" value="TNF receptor-like"/>
    <property type="match status" value="2"/>
</dbReference>
<dbReference type="Proteomes" id="UP000164653">
    <property type="component" value="Segment"/>
</dbReference>
<feature type="domain" description="TNFR-Cys" evidence="6">
    <location>
        <begin position="32"/>
        <end position="66"/>
    </location>
</feature>
<dbReference type="PANTHER" id="PTHR47386">
    <property type="entry name" value="TUMOR NECROSIS FACTOR RECEPTOR SUPERFAMILY MEMBER 1B"/>
    <property type="match status" value="1"/>
</dbReference>
<feature type="disulfide bond" evidence="5">
    <location>
        <begin position="69"/>
        <end position="84"/>
    </location>
</feature>